<protein>
    <recommendedName>
        <fullName evidence="4">oxoglutarate dehydrogenase (succinyl-transferring)</fullName>
        <ecNumber evidence="4">1.2.4.2</ecNumber>
    </recommendedName>
</protein>
<dbReference type="GO" id="GO:0004591">
    <property type="term" value="F:oxoglutarate dehydrogenase (succinyl-transferring) activity"/>
    <property type="evidence" value="ECO:0007669"/>
    <property type="project" value="UniProtKB-EC"/>
</dbReference>
<dbReference type="EC" id="1.2.4.2" evidence="4"/>
<dbReference type="InterPro" id="IPR032106">
    <property type="entry name" value="2-oxogl_dehyd_N"/>
</dbReference>
<comment type="cofactor">
    <cofactor evidence="1">
        <name>thiamine diphosphate</name>
        <dbReference type="ChEBI" id="CHEBI:58937"/>
    </cofactor>
</comment>
<dbReference type="EMBL" id="JAUJEB010000008">
    <property type="protein sequence ID" value="MDN5216294.1"/>
    <property type="molecule type" value="Genomic_DNA"/>
</dbReference>
<keyword evidence="9" id="KW-1185">Reference proteome</keyword>
<gene>
    <name evidence="8" type="ORF">QQ020_29770</name>
</gene>
<dbReference type="NCBIfam" id="NF008907">
    <property type="entry name" value="PRK12270.1"/>
    <property type="match status" value="1"/>
</dbReference>
<keyword evidence="6" id="KW-0786">Thiamine pyrophosphate</keyword>
<evidence type="ECO:0000256" key="4">
    <source>
        <dbReference type="ARBA" id="ARBA00012280"/>
    </source>
</evidence>
<organism evidence="8 9">
    <name type="scientific">Agaribacillus aureus</name>
    <dbReference type="NCBI Taxonomy" id="3051825"/>
    <lineage>
        <taxon>Bacteria</taxon>
        <taxon>Pseudomonadati</taxon>
        <taxon>Bacteroidota</taxon>
        <taxon>Cytophagia</taxon>
        <taxon>Cytophagales</taxon>
        <taxon>Splendidivirgaceae</taxon>
        <taxon>Agaribacillus</taxon>
    </lineage>
</organism>
<dbReference type="InterPro" id="IPR042179">
    <property type="entry name" value="KGD_C_sf"/>
</dbReference>
<dbReference type="PANTHER" id="PTHR23152">
    <property type="entry name" value="2-OXOGLUTARATE DEHYDROGENASE"/>
    <property type="match status" value="1"/>
</dbReference>
<evidence type="ECO:0000256" key="1">
    <source>
        <dbReference type="ARBA" id="ARBA00001964"/>
    </source>
</evidence>
<dbReference type="InterPro" id="IPR029061">
    <property type="entry name" value="THDP-binding"/>
</dbReference>
<dbReference type="PIRSF" id="PIRSF000157">
    <property type="entry name" value="Oxoglu_dh_E1"/>
    <property type="match status" value="1"/>
</dbReference>
<name>A0ABT8LET2_9BACT</name>
<dbReference type="RefSeq" id="WP_346761631.1">
    <property type="nucleotide sequence ID" value="NZ_JAUJEB010000008.1"/>
</dbReference>
<evidence type="ECO:0000256" key="6">
    <source>
        <dbReference type="ARBA" id="ARBA00023052"/>
    </source>
</evidence>
<dbReference type="CDD" id="cd02016">
    <property type="entry name" value="TPP_E1_OGDC_like"/>
    <property type="match status" value="1"/>
</dbReference>
<dbReference type="InterPro" id="IPR005475">
    <property type="entry name" value="Transketolase-like_Pyr-bd"/>
</dbReference>
<dbReference type="Gene3D" id="1.10.287.1150">
    <property type="entry name" value="TPP helical domain"/>
    <property type="match status" value="1"/>
</dbReference>
<sequence length="906" mass="103366">MDKYSYIANAHGSYIDELYKSYKENPDSVDQSWQKFFEGYDFSLEKYGENGVSQAVSSDHRETHVRELIHAYRSRGHLKSDTNPVRPRRKHNVKLDPGEFGLTEADMDEEFDVGAEIGLGKTSLRKILDTLKKVYTGAIGFEFMYVRDQKILDWLIEKFERSYFNYTPSLEDKRRILTKLNEAVVFENFLHTKFLGQKRFSLEGGENTIPALDKIINKAAEMNVEEVVIGMAHRGRLNVLSNIMGKTYEEIFSEFEGNTKLDLTMGDGDVKYHLGYSSTIDTAANKKVYVKLAPNPSHLEAVDPIVLGYTRAQVDDEFDGDLKRAIPILIHGDAAIAGQGIVYETVQMSGLPGYNTGGTIHLVINNQVGFTTDYDDARSSIYCTDVAKIVDAPVIHINGDDPEAVTFAAALAVEYRQEFGKDIFIDLLCYRRHGHNESDEPKFTQPKLYNTIAKHPNPREIYVKKLIERGDVDAELANKMDKEFRAQLQDRLNEVKQNPLPYKPQKVEEEWQQLRKSKPSDFDKPFNTKITQKTVDIVGKALTTLPEGFKPLRQIEKLFKDRKTNFNDKKQLSWADAELLAYGSLLLENKIVRMSGQDVKRGTFSHRHSFVFDANTNEPYCNLDHISENQEKFRIYNSLLSEYGVLGFEYGYAMATPHALVIWEAQFGDFANGCQVIVDQFISSAYTKWQRMNGLVLLLPHGYEGQGPEHSSARFERYLQMAAGNNMFICNLTTPANLFHALRRQLQLPFRMPLIIVSPKSLLRHPKVVSPMKAFTSGTFNEVIGDEYATKATAKRLILCCGKIYYDLLEEQQKAKRKDVAVVRIEQLSPFPHKKILAEINKYKKAKVFWVQEEPENMGAWSYILRVFREVPLEIISRKAAASPATGYNKVHKDEQTALVKAAFKI</sequence>
<keyword evidence="5 8" id="KW-0560">Oxidoreductase</keyword>
<dbReference type="Pfam" id="PF16870">
    <property type="entry name" value="OxoGdeHyase_C"/>
    <property type="match status" value="1"/>
</dbReference>
<dbReference type="InterPro" id="IPR031717">
    <property type="entry name" value="ODO-1/KGD_C"/>
</dbReference>
<dbReference type="Pfam" id="PF16078">
    <property type="entry name" value="2-oxogl_dehyd_N"/>
    <property type="match status" value="1"/>
</dbReference>
<dbReference type="Gene3D" id="3.40.50.11610">
    <property type="entry name" value="Multifunctional 2-oxoglutarate metabolism enzyme, C-terminal domain"/>
    <property type="match status" value="1"/>
</dbReference>
<evidence type="ECO:0000313" key="8">
    <source>
        <dbReference type="EMBL" id="MDN5216294.1"/>
    </source>
</evidence>
<dbReference type="SUPFAM" id="SSF52518">
    <property type="entry name" value="Thiamin diphosphate-binding fold (THDP-binding)"/>
    <property type="match status" value="2"/>
</dbReference>
<dbReference type="NCBIfam" id="TIGR00239">
    <property type="entry name" value="2oxo_dh_E1"/>
    <property type="match status" value="1"/>
</dbReference>
<reference evidence="8" key="1">
    <citation type="submission" date="2023-06" db="EMBL/GenBank/DDBJ databases">
        <title>Genomic of Agaribacillus aureum.</title>
        <authorList>
            <person name="Wang G."/>
        </authorList>
    </citation>
    <scope>NUCLEOTIDE SEQUENCE</scope>
    <source>
        <strain evidence="8">BMA12</strain>
    </source>
</reference>
<accession>A0ABT8LET2</accession>
<dbReference type="Gene3D" id="3.40.50.970">
    <property type="match status" value="1"/>
</dbReference>
<feature type="domain" description="Transketolase-like pyrimidine-binding" evidence="7">
    <location>
        <begin position="572"/>
        <end position="765"/>
    </location>
</feature>
<dbReference type="InterPro" id="IPR011603">
    <property type="entry name" value="2oxoglutarate_DH_E1"/>
</dbReference>
<dbReference type="NCBIfam" id="NF006914">
    <property type="entry name" value="PRK09404.1"/>
    <property type="match status" value="1"/>
</dbReference>
<evidence type="ECO:0000256" key="2">
    <source>
        <dbReference type="ARBA" id="ARBA00003906"/>
    </source>
</evidence>
<proteinExistence type="inferred from homology"/>
<dbReference type="Pfam" id="PF00676">
    <property type="entry name" value="E1_dh"/>
    <property type="match status" value="1"/>
</dbReference>
<comment type="similarity">
    <text evidence="3">Belongs to the alpha-ketoglutarate dehydrogenase family.</text>
</comment>
<evidence type="ECO:0000259" key="7">
    <source>
        <dbReference type="SMART" id="SM00861"/>
    </source>
</evidence>
<evidence type="ECO:0000256" key="3">
    <source>
        <dbReference type="ARBA" id="ARBA00006936"/>
    </source>
</evidence>
<dbReference type="InterPro" id="IPR001017">
    <property type="entry name" value="DH_E1"/>
</dbReference>
<dbReference type="Gene3D" id="3.40.50.12470">
    <property type="match status" value="1"/>
</dbReference>
<dbReference type="Pfam" id="PF02779">
    <property type="entry name" value="Transket_pyr"/>
    <property type="match status" value="1"/>
</dbReference>
<comment type="function">
    <text evidence="2">E1 component of the 2-oxoglutarate dehydrogenase (OGDH) complex which catalyzes the decarboxylation of 2-oxoglutarate, the first step in the conversion of 2-oxoglutarate to succinyl-CoA and CO(2).</text>
</comment>
<dbReference type="Proteomes" id="UP001172083">
    <property type="component" value="Unassembled WGS sequence"/>
</dbReference>
<comment type="caution">
    <text evidence="8">The sequence shown here is derived from an EMBL/GenBank/DDBJ whole genome shotgun (WGS) entry which is preliminary data.</text>
</comment>
<dbReference type="PANTHER" id="PTHR23152:SF4">
    <property type="entry name" value="2-OXOADIPATE DEHYDROGENASE COMPLEX COMPONENT E1"/>
    <property type="match status" value="1"/>
</dbReference>
<evidence type="ECO:0000256" key="5">
    <source>
        <dbReference type="ARBA" id="ARBA00023002"/>
    </source>
</evidence>
<evidence type="ECO:0000313" key="9">
    <source>
        <dbReference type="Proteomes" id="UP001172083"/>
    </source>
</evidence>
<dbReference type="SMART" id="SM00861">
    <property type="entry name" value="Transket_pyr"/>
    <property type="match status" value="1"/>
</dbReference>